<dbReference type="EMBL" id="JACIFF010000006">
    <property type="protein sequence ID" value="MBB4079902.1"/>
    <property type="molecule type" value="Genomic_DNA"/>
</dbReference>
<evidence type="ECO:0000256" key="1">
    <source>
        <dbReference type="ARBA" id="ARBA00022729"/>
    </source>
</evidence>
<dbReference type="InterPro" id="IPR027385">
    <property type="entry name" value="Beta-barrel_OMP"/>
</dbReference>
<organism evidence="4 5">
    <name type="scientific">Neolewinella aquimaris</name>
    <dbReference type="NCBI Taxonomy" id="1835722"/>
    <lineage>
        <taxon>Bacteria</taxon>
        <taxon>Pseudomonadati</taxon>
        <taxon>Bacteroidota</taxon>
        <taxon>Saprospiria</taxon>
        <taxon>Saprospirales</taxon>
        <taxon>Lewinellaceae</taxon>
        <taxon>Neolewinella</taxon>
    </lineage>
</organism>
<evidence type="ECO:0000313" key="5">
    <source>
        <dbReference type="Proteomes" id="UP000576209"/>
    </source>
</evidence>
<sequence>MHQNYTHPNSLFLTIIIALLGLLTAPASAQSPLDVGVHFSPQLRYITSSQTAEPPAKGSYTRGKDGLSLGVGAGVYLEYAITPNWFVRGGVDLSYKRNTYGVDKVFVESDSTVSGNSLIVYSSIELPLSVLYRFDFLPNGDSFLLGAGTTVNRWGGNPRAFTSFFNRRSVKEYVDYPQRTVTVFAGYERYLSSTVVLGLEPYLAYVPTRFRLETTTSSKVLIEAGLSIRLHLDN</sequence>
<accession>A0A840E857</accession>
<dbReference type="Pfam" id="PF13505">
    <property type="entry name" value="OMP_b-brl"/>
    <property type="match status" value="1"/>
</dbReference>
<evidence type="ECO:0000313" key="4">
    <source>
        <dbReference type="EMBL" id="MBB4079902.1"/>
    </source>
</evidence>
<keyword evidence="1 2" id="KW-0732">Signal</keyword>
<comment type="caution">
    <text evidence="4">The sequence shown here is derived from an EMBL/GenBank/DDBJ whole genome shotgun (WGS) entry which is preliminary data.</text>
</comment>
<dbReference type="Proteomes" id="UP000576209">
    <property type="component" value="Unassembled WGS sequence"/>
</dbReference>
<proteinExistence type="predicted"/>
<feature type="domain" description="Outer membrane protein beta-barrel" evidence="3">
    <location>
        <begin position="16"/>
        <end position="148"/>
    </location>
</feature>
<dbReference type="AlphaFoldDB" id="A0A840E857"/>
<dbReference type="RefSeq" id="WP_183496141.1">
    <property type="nucleotide sequence ID" value="NZ_JACIFF010000006.1"/>
</dbReference>
<name>A0A840E857_9BACT</name>
<gene>
    <name evidence="4" type="ORF">GGR28_002529</name>
</gene>
<reference evidence="4 5" key="1">
    <citation type="submission" date="2020-08" db="EMBL/GenBank/DDBJ databases">
        <title>Genomic Encyclopedia of Type Strains, Phase IV (KMG-IV): sequencing the most valuable type-strain genomes for metagenomic binning, comparative biology and taxonomic classification.</title>
        <authorList>
            <person name="Goeker M."/>
        </authorList>
    </citation>
    <scope>NUCLEOTIDE SEQUENCE [LARGE SCALE GENOMIC DNA]</scope>
    <source>
        <strain evidence="4 5">DSM 105137</strain>
    </source>
</reference>
<evidence type="ECO:0000256" key="2">
    <source>
        <dbReference type="SAM" id="SignalP"/>
    </source>
</evidence>
<feature type="signal peptide" evidence="2">
    <location>
        <begin position="1"/>
        <end position="29"/>
    </location>
</feature>
<keyword evidence="5" id="KW-1185">Reference proteome</keyword>
<protein>
    <recommendedName>
        <fullName evidence="3">Outer membrane protein beta-barrel domain-containing protein</fullName>
    </recommendedName>
</protein>
<evidence type="ECO:0000259" key="3">
    <source>
        <dbReference type="Pfam" id="PF13505"/>
    </source>
</evidence>
<feature type="chain" id="PRO_5032282208" description="Outer membrane protein beta-barrel domain-containing protein" evidence="2">
    <location>
        <begin position="30"/>
        <end position="234"/>
    </location>
</feature>